<comment type="subcellular location">
    <subcellularLocation>
        <location evidence="1">Membrane</location>
        <topology evidence="1">Multi-pass membrane protein</topology>
    </subcellularLocation>
</comment>
<evidence type="ECO:0000256" key="6">
    <source>
        <dbReference type="ARBA" id="ARBA00022984"/>
    </source>
</evidence>
<feature type="transmembrane region" description="Helical" evidence="18">
    <location>
        <begin position="272"/>
        <end position="290"/>
    </location>
</feature>
<feature type="region of interest" description="Disordered" evidence="17">
    <location>
        <begin position="1"/>
        <end position="49"/>
    </location>
</feature>
<dbReference type="GO" id="GO:0008955">
    <property type="term" value="F:peptidoglycan glycosyltransferase activity"/>
    <property type="evidence" value="ECO:0007669"/>
    <property type="project" value="UniProtKB-EC"/>
</dbReference>
<protein>
    <recommendedName>
        <fullName evidence="12">Probable peptidoglycan glycosyltransferase FtsW</fullName>
        <ecNumber evidence="14">2.4.99.28</ecNumber>
    </recommendedName>
    <alternativeName>
        <fullName evidence="13">Cell division protein FtsW</fullName>
    </alternativeName>
    <alternativeName>
        <fullName evidence="10">Cell wall polymerase</fullName>
    </alternativeName>
    <alternativeName>
        <fullName evidence="9">Peptidoglycan polymerase</fullName>
    </alternativeName>
</protein>
<keyword evidence="6" id="KW-0573">Peptidoglycan synthesis</keyword>
<evidence type="ECO:0000256" key="4">
    <source>
        <dbReference type="ARBA" id="ARBA00022692"/>
    </source>
</evidence>
<keyword evidence="7 18" id="KW-1133">Transmembrane helix</keyword>
<feature type="transmembrane region" description="Helical" evidence="18">
    <location>
        <begin position="128"/>
        <end position="145"/>
    </location>
</feature>
<proteinExistence type="inferred from homology"/>
<feature type="transmembrane region" description="Helical" evidence="18">
    <location>
        <begin position="361"/>
        <end position="383"/>
    </location>
</feature>
<evidence type="ECO:0000256" key="14">
    <source>
        <dbReference type="ARBA" id="ARBA00044770"/>
    </source>
</evidence>
<organism evidence="19 20">
    <name type="scientific">Bifidobacterium animalis subsp. lactis CNCM I-2494</name>
    <dbReference type="NCBI Taxonomy" id="1042403"/>
    <lineage>
        <taxon>Bacteria</taxon>
        <taxon>Bacillati</taxon>
        <taxon>Actinomycetota</taxon>
        <taxon>Actinomycetes</taxon>
        <taxon>Bifidobacteriales</taxon>
        <taxon>Bifidobacteriaceae</taxon>
        <taxon>Bifidobacterium</taxon>
    </lineage>
</organism>
<evidence type="ECO:0000256" key="8">
    <source>
        <dbReference type="ARBA" id="ARBA00023136"/>
    </source>
</evidence>
<dbReference type="RefSeq" id="WP_004218649.1">
    <property type="nucleotide sequence ID" value="NC_017215.1"/>
</dbReference>
<evidence type="ECO:0000256" key="12">
    <source>
        <dbReference type="ARBA" id="ARBA00041185"/>
    </source>
</evidence>
<keyword evidence="3" id="KW-0808">Transferase</keyword>
<gene>
    <name evidence="19" type="ORF">BALAC2494_00044</name>
</gene>
<dbReference type="InterPro" id="IPR001182">
    <property type="entry name" value="FtsW/RodA"/>
</dbReference>
<dbReference type="EMBL" id="CP002915">
    <property type="protein sequence ID" value="AEK30665.1"/>
    <property type="molecule type" value="Genomic_DNA"/>
</dbReference>
<dbReference type="PANTHER" id="PTHR30474:SF2">
    <property type="entry name" value="PEPTIDOGLYCAN GLYCOSYLTRANSFERASE FTSW-RELATED"/>
    <property type="match status" value="1"/>
</dbReference>
<evidence type="ECO:0000256" key="9">
    <source>
        <dbReference type="ARBA" id="ARBA00032370"/>
    </source>
</evidence>
<dbReference type="Pfam" id="PF01098">
    <property type="entry name" value="FTSW_RODA_SPOVE"/>
    <property type="match status" value="1"/>
</dbReference>
<dbReference type="GO" id="GO:0008360">
    <property type="term" value="P:regulation of cell shape"/>
    <property type="evidence" value="ECO:0007669"/>
    <property type="project" value="UniProtKB-KW"/>
</dbReference>
<evidence type="ECO:0000256" key="5">
    <source>
        <dbReference type="ARBA" id="ARBA00022960"/>
    </source>
</evidence>
<feature type="compositionally biased region" description="Basic and acidic residues" evidence="17">
    <location>
        <begin position="1"/>
        <end position="10"/>
    </location>
</feature>
<dbReference type="KEGG" id="bnm:BALAC2494_00044"/>
<keyword evidence="5" id="KW-0133">Cell shape</keyword>
<evidence type="ECO:0000256" key="11">
    <source>
        <dbReference type="ARBA" id="ARBA00038053"/>
    </source>
</evidence>
<dbReference type="GO" id="GO:0032153">
    <property type="term" value="C:cell division site"/>
    <property type="evidence" value="ECO:0007669"/>
    <property type="project" value="TreeGrafter"/>
</dbReference>
<dbReference type="GO" id="GO:0051301">
    <property type="term" value="P:cell division"/>
    <property type="evidence" value="ECO:0007669"/>
    <property type="project" value="InterPro"/>
</dbReference>
<evidence type="ECO:0000256" key="7">
    <source>
        <dbReference type="ARBA" id="ARBA00022989"/>
    </source>
</evidence>
<evidence type="ECO:0000256" key="2">
    <source>
        <dbReference type="ARBA" id="ARBA00022676"/>
    </source>
</evidence>
<sequence length="460" mass="49390">MDMPKPERQPRSMRSAQDGKSSGAIPSVKPLVRRSRRSGAPQPWTVTHDDPATAARIASKRPSPQFGMIDFAGEYKGWRVLLNPLGCYYGFIVAVGILTVFGIIMVFSSSSVDMVAAGSSPWAKALNQVGFSVVGLVLALVAAHCKGRTLKWLALPMYLVSVAVQVFTFFFGIDVGGNRGWLRIAGIQFQPAEFMKFTICLWFPLVMISMMRLKPGIRQSWKAWDLGDWGRTFGLYVLGLGSVLLGKDLGTALVIILIGLMAIVASGFPMKYVGLVGIAAVVGVAILTVFSSNRMSRIMATYTGCTADNIDVCYQATHSNYALASGGLLGVGLGNSREKWNYLPAAHNDFIFAIIGEETGFVGAALVVLLFVVIAWCLVAVAMQMHNRYASVALLCFMMWIVGQALINIAVVVEILPVMGVPLPFVSAGGSSMIFCLMAAGACVSLMRAQPQIGAAHSRA</sequence>
<reference evidence="19 20" key="1">
    <citation type="journal article" date="2011" name="J. Bacteriol.">
        <title>Genome Sequence of the Probiotic Strain Bifidobacterium animalis subsp. lactis CNCM I-2494.</title>
        <authorList>
            <person name="Chervaux C."/>
            <person name="Grimaldi C."/>
            <person name="Bolotin A."/>
            <person name="Quinquis B."/>
            <person name="Legrain-Raspaud S."/>
            <person name="van Hylckama Vlieg J.E."/>
            <person name="Denariaz G."/>
            <person name="Smokvina T."/>
        </authorList>
    </citation>
    <scope>NUCLEOTIDE SEQUENCE [LARGE SCALE GENOMIC DNA]</scope>
    <source>
        <strain evidence="19 20">CNCM I-2494</strain>
    </source>
</reference>
<evidence type="ECO:0000256" key="18">
    <source>
        <dbReference type="SAM" id="Phobius"/>
    </source>
</evidence>
<feature type="transmembrane region" description="Helical" evidence="18">
    <location>
        <begin position="425"/>
        <end position="447"/>
    </location>
</feature>
<evidence type="ECO:0000256" key="10">
    <source>
        <dbReference type="ARBA" id="ARBA00033270"/>
    </source>
</evidence>
<evidence type="ECO:0000256" key="3">
    <source>
        <dbReference type="ARBA" id="ARBA00022679"/>
    </source>
</evidence>
<dbReference type="GO" id="GO:0015648">
    <property type="term" value="F:lipid-linked peptidoglycan transporter activity"/>
    <property type="evidence" value="ECO:0007669"/>
    <property type="project" value="TreeGrafter"/>
</dbReference>
<keyword evidence="2" id="KW-0328">Glycosyltransferase</keyword>
<dbReference type="Proteomes" id="UP000008394">
    <property type="component" value="Chromosome"/>
</dbReference>
<feature type="transmembrane region" description="Helical" evidence="18">
    <location>
        <begin position="152"/>
        <end position="173"/>
    </location>
</feature>
<dbReference type="EC" id="2.4.99.28" evidence="14"/>
<evidence type="ECO:0000256" key="1">
    <source>
        <dbReference type="ARBA" id="ARBA00004141"/>
    </source>
</evidence>
<comment type="similarity">
    <text evidence="11">Belongs to the SEDS family. FtsW subfamily.</text>
</comment>
<name>A0A806FHV9_BIFAN</name>
<feature type="transmembrane region" description="Helical" evidence="18">
    <location>
        <begin position="86"/>
        <end position="108"/>
    </location>
</feature>
<dbReference type="PANTHER" id="PTHR30474">
    <property type="entry name" value="CELL CYCLE PROTEIN"/>
    <property type="match status" value="1"/>
</dbReference>
<keyword evidence="8 18" id="KW-0472">Membrane</keyword>
<evidence type="ECO:0000256" key="15">
    <source>
        <dbReference type="ARBA" id="ARBA00049902"/>
    </source>
</evidence>
<dbReference type="GeneID" id="29696672"/>
<evidence type="ECO:0000256" key="16">
    <source>
        <dbReference type="ARBA" id="ARBA00049966"/>
    </source>
</evidence>
<comment type="function">
    <text evidence="16">Peptidoglycan polymerase that is essential for cell division.</text>
</comment>
<accession>A0A806FHV9</accession>
<comment type="catalytic activity">
    <reaction evidence="15">
        <text>[GlcNAc-(1-&gt;4)-Mur2Ac(oyl-L-Ala-gamma-D-Glu-L-Lys-D-Ala-D-Ala)](n)-di-trans,octa-cis-undecaprenyl diphosphate + beta-D-GlcNAc-(1-&gt;4)-Mur2Ac(oyl-L-Ala-gamma-D-Glu-L-Lys-D-Ala-D-Ala)-di-trans,octa-cis-undecaprenyl diphosphate = [GlcNAc-(1-&gt;4)-Mur2Ac(oyl-L-Ala-gamma-D-Glu-L-Lys-D-Ala-D-Ala)](n+1)-di-trans,octa-cis-undecaprenyl diphosphate + di-trans,octa-cis-undecaprenyl diphosphate + H(+)</text>
        <dbReference type="Rhea" id="RHEA:23708"/>
        <dbReference type="Rhea" id="RHEA-COMP:9602"/>
        <dbReference type="Rhea" id="RHEA-COMP:9603"/>
        <dbReference type="ChEBI" id="CHEBI:15378"/>
        <dbReference type="ChEBI" id="CHEBI:58405"/>
        <dbReference type="ChEBI" id="CHEBI:60033"/>
        <dbReference type="ChEBI" id="CHEBI:78435"/>
        <dbReference type="EC" id="2.4.99.28"/>
    </reaction>
</comment>
<evidence type="ECO:0000313" key="19">
    <source>
        <dbReference type="EMBL" id="AEK30665.1"/>
    </source>
</evidence>
<evidence type="ECO:0000313" key="20">
    <source>
        <dbReference type="Proteomes" id="UP000008394"/>
    </source>
</evidence>
<keyword evidence="4 18" id="KW-0812">Transmembrane</keyword>
<dbReference type="GO" id="GO:0009252">
    <property type="term" value="P:peptidoglycan biosynthetic process"/>
    <property type="evidence" value="ECO:0007669"/>
    <property type="project" value="UniProtKB-KW"/>
</dbReference>
<dbReference type="GO" id="GO:0005886">
    <property type="term" value="C:plasma membrane"/>
    <property type="evidence" value="ECO:0007669"/>
    <property type="project" value="TreeGrafter"/>
</dbReference>
<feature type="transmembrane region" description="Helical" evidence="18">
    <location>
        <begin position="233"/>
        <end position="266"/>
    </location>
</feature>
<evidence type="ECO:0000256" key="17">
    <source>
        <dbReference type="SAM" id="MobiDB-lite"/>
    </source>
</evidence>
<evidence type="ECO:0000256" key="13">
    <source>
        <dbReference type="ARBA" id="ARBA00041418"/>
    </source>
</evidence>
<dbReference type="AlphaFoldDB" id="A0A806FHV9"/>
<feature type="transmembrane region" description="Helical" evidence="18">
    <location>
        <begin position="389"/>
        <end position="413"/>
    </location>
</feature>